<keyword evidence="1" id="KW-0472">Membrane</keyword>
<keyword evidence="1" id="KW-0812">Transmembrane</keyword>
<organism evidence="2">
    <name type="scientific">uncultured Caudovirales phage</name>
    <dbReference type="NCBI Taxonomy" id="2100421"/>
    <lineage>
        <taxon>Viruses</taxon>
        <taxon>Duplodnaviria</taxon>
        <taxon>Heunggongvirae</taxon>
        <taxon>Uroviricota</taxon>
        <taxon>Caudoviricetes</taxon>
        <taxon>Peduoviridae</taxon>
        <taxon>Maltschvirus</taxon>
        <taxon>Maltschvirus maltsch</taxon>
    </lineage>
</organism>
<accession>A0A6J5LYP8</accession>
<feature type="transmembrane region" description="Helical" evidence="1">
    <location>
        <begin position="12"/>
        <end position="29"/>
    </location>
</feature>
<dbReference type="EMBL" id="LR796328">
    <property type="protein sequence ID" value="CAB4136909.1"/>
    <property type="molecule type" value="Genomic_DNA"/>
</dbReference>
<keyword evidence="1" id="KW-1133">Transmembrane helix</keyword>
<reference evidence="2" key="1">
    <citation type="submission" date="2020-04" db="EMBL/GenBank/DDBJ databases">
        <authorList>
            <person name="Chiriac C."/>
            <person name="Salcher M."/>
            <person name="Ghai R."/>
            <person name="Kavagutti S V."/>
        </authorList>
    </citation>
    <scope>NUCLEOTIDE SEQUENCE</scope>
</reference>
<protein>
    <submittedName>
        <fullName evidence="2">Uncharacterized protein</fullName>
    </submittedName>
</protein>
<evidence type="ECO:0000256" key="1">
    <source>
        <dbReference type="SAM" id="Phobius"/>
    </source>
</evidence>
<gene>
    <name evidence="2" type="ORF">UFOVP313_8</name>
</gene>
<name>A0A6J5LYP8_9CAUD</name>
<feature type="transmembrane region" description="Helical" evidence="1">
    <location>
        <begin position="35"/>
        <end position="58"/>
    </location>
</feature>
<sequence>MKETLNKLSGIAALGSGAMFFYPLAVDVIEKGQAAYSTCLAPVSALWGSIAIFTAAVWQKKK</sequence>
<evidence type="ECO:0000313" key="2">
    <source>
        <dbReference type="EMBL" id="CAB4136909.1"/>
    </source>
</evidence>
<proteinExistence type="predicted"/>